<feature type="domain" description="Zn(2)-C6 fungal-type" evidence="3">
    <location>
        <begin position="22"/>
        <end position="54"/>
    </location>
</feature>
<accession>A0AAW0QM63</accession>
<dbReference type="PROSITE" id="PS50048">
    <property type="entry name" value="ZN2_CY6_FUNGAL_2"/>
    <property type="match status" value="1"/>
</dbReference>
<dbReference type="SMART" id="SM00066">
    <property type="entry name" value="GAL4"/>
    <property type="match status" value="1"/>
</dbReference>
<dbReference type="InterPro" id="IPR036864">
    <property type="entry name" value="Zn2-C6_fun-type_DNA-bd_sf"/>
</dbReference>
<sequence length="412" mass="45441">MSRPQPQELQSGGHDAKLVRNACNACHTRKIRCVTPENGGPCLHCQSKDLSCYFLPRYKSGRPRANTPSAEWARDSAHNGNGTIDVAVEPELAKGRRRGRPSSDGPEPPWPAKRHQKMKPSHQQHPFGTHYGHNFWGSYQPPSPSTLPPLLNNDPPVMFANDLPDLFADDLFDSSPGPPVSPQPRLIDDAFVPRTRISSPNDTIDTSNQSALRRCPPHEPGYLGGACEAQVFALLHHCGKLQHLIRTMTPADLPTPAAESTLGTPEIEGEAPDHLYEVLDSVDSSCEVMLEMCDKRAISGLGAREDAQPMDLANLSLIVAVACKVLQVFNIVLNHKSLRVTSIKGMLIHKKLDLYLTQVRAVMEQIERETQNGPFLNKELFESYSCLSKRLASLYQETHQCADVIGMDLGTV</sequence>
<reference evidence="4 5" key="1">
    <citation type="submission" date="2023-01" db="EMBL/GenBank/DDBJ databases">
        <title>Analysis of 21 Apiospora genomes using comparative genomics revels a genus with tremendous synthesis potential of carbohydrate active enzymes and secondary metabolites.</title>
        <authorList>
            <person name="Sorensen T."/>
        </authorList>
    </citation>
    <scope>NUCLEOTIDE SEQUENCE [LARGE SCALE GENOMIC DNA]</scope>
    <source>
        <strain evidence="4 5">CBS 117206</strain>
    </source>
</reference>
<name>A0AAW0QM63_9PEZI</name>
<dbReference type="CDD" id="cd00067">
    <property type="entry name" value="GAL4"/>
    <property type="match status" value="1"/>
</dbReference>
<proteinExistence type="predicted"/>
<keyword evidence="1" id="KW-0539">Nucleus</keyword>
<dbReference type="Pfam" id="PF00172">
    <property type="entry name" value="Zn_clus"/>
    <property type="match status" value="1"/>
</dbReference>
<dbReference type="Proteomes" id="UP001392437">
    <property type="component" value="Unassembled WGS sequence"/>
</dbReference>
<evidence type="ECO:0000313" key="4">
    <source>
        <dbReference type="EMBL" id="KAK8109617.1"/>
    </source>
</evidence>
<evidence type="ECO:0000259" key="3">
    <source>
        <dbReference type="PROSITE" id="PS50048"/>
    </source>
</evidence>
<evidence type="ECO:0000256" key="1">
    <source>
        <dbReference type="ARBA" id="ARBA00023242"/>
    </source>
</evidence>
<dbReference type="AlphaFoldDB" id="A0AAW0QM63"/>
<dbReference type="GO" id="GO:0008270">
    <property type="term" value="F:zinc ion binding"/>
    <property type="evidence" value="ECO:0007669"/>
    <property type="project" value="InterPro"/>
</dbReference>
<comment type="caution">
    <text evidence="4">The sequence shown here is derived from an EMBL/GenBank/DDBJ whole genome shotgun (WGS) entry which is preliminary data.</text>
</comment>
<evidence type="ECO:0000256" key="2">
    <source>
        <dbReference type="SAM" id="MobiDB-lite"/>
    </source>
</evidence>
<dbReference type="PROSITE" id="PS00463">
    <property type="entry name" value="ZN2_CY6_FUNGAL_1"/>
    <property type="match status" value="1"/>
</dbReference>
<feature type="region of interest" description="Disordered" evidence="2">
    <location>
        <begin position="63"/>
        <end position="135"/>
    </location>
</feature>
<feature type="compositionally biased region" description="Basic residues" evidence="2">
    <location>
        <begin position="112"/>
        <end position="122"/>
    </location>
</feature>
<organism evidence="4 5">
    <name type="scientific">Apiospora kogelbergensis</name>
    <dbReference type="NCBI Taxonomy" id="1337665"/>
    <lineage>
        <taxon>Eukaryota</taxon>
        <taxon>Fungi</taxon>
        <taxon>Dikarya</taxon>
        <taxon>Ascomycota</taxon>
        <taxon>Pezizomycotina</taxon>
        <taxon>Sordariomycetes</taxon>
        <taxon>Xylariomycetidae</taxon>
        <taxon>Amphisphaeriales</taxon>
        <taxon>Apiosporaceae</taxon>
        <taxon>Apiospora</taxon>
    </lineage>
</organism>
<dbReference type="SUPFAM" id="SSF57701">
    <property type="entry name" value="Zn2/Cys6 DNA-binding domain"/>
    <property type="match status" value="1"/>
</dbReference>
<protein>
    <submittedName>
        <fullName evidence="4">RING-3</fullName>
    </submittedName>
</protein>
<dbReference type="EMBL" id="JAQQWP010000007">
    <property type="protein sequence ID" value="KAK8109617.1"/>
    <property type="molecule type" value="Genomic_DNA"/>
</dbReference>
<gene>
    <name evidence="4" type="ORF">PG999_007754</name>
</gene>
<keyword evidence="5" id="KW-1185">Reference proteome</keyword>
<evidence type="ECO:0000313" key="5">
    <source>
        <dbReference type="Proteomes" id="UP001392437"/>
    </source>
</evidence>
<dbReference type="GO" id="GO:0000981">
    <property type="term" value="F:DNA-binding transcription factor activity, RNA polymerase II-specific"/>
    <property type="evidence" value="ECO:0007669"/>
    <property type="project" value="InterPro"/>
</dbReference>
<dbReference type="InterPro" id="IPR001138">
    <property type="entry name" value="Zn2Cys6_DnaBD"/>
</dbReference>
<dbReference type="Gene3D" id="4.10.240.10">
    <property type="entry name" value="Zn(2)-C6 fungal-type DNA-binding domain"/>
    <property type="match status" value="1"/>
</dbReference>